<dbReference type="GO" id="GO:0008168">
    <property type="term" value="F:methyltransferase activity"/>
    <property type="evidence" value="ECO:0007669"/>
    <property type="project" value="UniProtKB-KW"/>
</dbReference>
<dbReference type="PANTHER" id="PTHR38451:SF1">
    <property type="entry name" value="TRNA (ADENINE(22)-N(1))-METHYLTRANSFERASE"/>
    <property type="match status" value="1"/>
</dbReference>
<keyword evidence="2" id="KW-1185">Reference proteome</keyword>
<name>A0ABM5P3Y2_DEHRP</name>
<protein>
    <submittedName>
        <fullName evidence="1">SAM-dependent methyltransferase</fullName>
    </submittedName>
</protein>
<keyword evidence="1" id="KW-0489">Methyltransferase</keyword>
<dbReference type="GO" id="GO:0032259">
    <property type="term" value="P:methylation"/>
    <property type="evidence" value="ECO:0007669"/>
    <property type="project" value="UniProtKB-KW"/>
</dbReference>
<dbReference type="SUPFAM" id="SSF53335">
    <property type="entry name" value="S-adenosyl-L-methionine-dependent methyltransferases"/>
    <property type="match status" value="1"/>
</dbReference>
<dbReference type="Proteomes" id="UP000018934">
    <property type="component" value="Chromosome"/>
</dbReference>
<dbReference type="Pfam" id="PF12847">
    <property type="entry name" value="Methyltransf_18"/>
    <property type="match status" value="1"/>
</dbReference>
<keyword evidence="1" id="KW-0808">Transferase</keyword>
<accession>A0ABM5P3Y2</accession>
<proteinExistence type="predicted"/>
<evidence type="ECO:0000313" key="2">
    <source>
        <dbReference type="Proteomes" id="UP000018934"/>
    </source>
</evidence>
<gene>
    <name evidence="1" type="ORF">DEHRE_03205</name>
</gene>
<sequence length="306" mass="34295">MNLKSKTKLWCKPEFIVIGMITLRNTMVSEQQDNKLENKTAIKLGSRLETIASLVPAGARIGDIGTDHAYLPVYLVQAGVICQAVGVDVHRGPYESAVENVKAYGLQDNIQIRHGDGLIPLESGEVDTLVIAGMGGVTILEILATKPDVLQSVQTLILQPQGAENRVRFELLSEGWRLSEECLTEEDGRLYTVICLSRSEGLDREEVEQRMKQVIQDIAADCTGVPALEAAKDLEQTLRNFIWQLGPLIIERKEPRLNDIIADTTSNLRRVVLEMMRTNRAAVSQRAEQMRQEIAMMEVIKRWLYQ</sequence>
<reference evidence="1 2" key="1">
    <citation type="journal article" date="2013" name="Stand. Genomic Sci.">
        <title>Complete genome sequence of Dehalobacter restrictus PER-K23(T.).</title>
        <authorList>
            <person name="Kruse T."/>
            <person name="Maillard J."/>
            <person name="Goodwin L."/>
            <person name="Woyke T."/>
            <person name="Teshima H."/>
            <person name="Bruce D."/>
            <person name="Detter C."/>
            <person name="Tapia R."/>
            <person name="Han C."/>
            <person name="Huntemann M."/>
            <person name="Wei C.L."/>
            <person name="Han J."/>
            <person name="Chen A."/>
            <person name="Kyrpides N."/>
            <person name="Szeto E."/>
            <person name="Markowitz V."/>
            <person name="Ivanova N."/>
            <person name="Pagani I."/>
            <person name="Pati A."/>
            <person name="Pitluck S."/>
            <person name="Nolan M."/>
            <person name="Holliger C."/>
            <person name="Smidt H."/>
        </authorList>
    </citation>
    <scope>NUCLEOTIDE SEQUENCE [LARGE SCALE GENOMIC DNA]</scope>
    <source>
        <strain evidence="2">DSM 9455</strain>
    </source>
</reference>
<organism evidence="1 2">
    <name type="scientific">Dehalobacter restrictus (strain DSM 9455 / PER-K23)</name>
    <dbReference type="NCBI Taxonomy" id="871738"/>
    <lineage>
        <taxon>Bacteria</taxon>
        <taxon>Bacillati</taxon>
        <taxon>Bacillota</taxon>
        <taxon>Clostridia</taxon>
        <taxon>Eubacteriales</taxon>
        <taxon>Desulfitobacteriaceae</taxon>
        <taxon>Dehalobacter</taxon>
    </lineage>
</organism>
<dbReference type="EMBL" id="CP007033">
    <property type="protein sequence ID" value="AHF09227.1"/>
    <property type="molecule type" value="Genomic_DNA"/>
</dbReference>
<dbReference type="PANTHER" id="PTHR38451">
    <property type="entry name" value="TRNA (ADENINE(22)-N(1))-METHYLTRANSFERASE"/>
    <property type="match status" value="1"/>
</dbReference>
<dbReference type="Gene3D" id="3.40.50.150">
    <property type="entry name" value="Vaccinia Virus protein VP39"/>
    <property type="match status" value="1"/>
</dbReference>
<dbReference type="InterPro" id="IPR029063">
    <property type="entry name" value="SAM-dependent_MTases_sf"/>
</dbReference>
<evidence type="ECO:0000313" key="1">
    <source>
        <dbReference type="EMBL" id="AHF09227.1"/>
    </source>
</evidence>